<dbReference type="InterPro" id="IPR004791">
    <property type="entry name" value="UvrC"/>
</dbReference>
<feature type="domain" description="UvrC family homology region profile" evidence="9">
    <location>
        <begin position="256"/>
        <end position="497"/>
    </location>
</feature>
<dbReference type="AlphaFoldDB" id="K0B0H7"/>
<evidence type="ECO:0000259" key="7">
    <source>
        <dbReference type="PROSITE" id="PS50151"/>
    </source>
</evidence>
<dbReference type="InterPro" id="IPR038476">
    <property type="entry name" value="UvrC_RNase_H_dom_sf"/>
</dbReference>
<dbReference type="OrthoDB" id="9804933at2"/>
<dbReference type="PROSITE" id="PS50164">
    <property type="entry name" value="GIY_YIG"/>
    <property type="match status" value="1"/>
</dbReference>
<dbReference type="InterPro" id="IPR001943">
    <property type="entry name" value="UVR_dom"/>
</dbReference>
<keyword evidence="4 6" id="KW-0267">Excision nuclease</keyword>
<dbReference type="SMART" id="SM00278">
    <property type="entry name" value="HhH1"/>
    <property type="match status" value="2"/>
</dbReference>
<dbReference type="NCBIfam" id="NF001824">
    <property type="entry name" value="PRK00558.1-5"/>
    <property type="match status" value="1"/>
</dbReference>
<dbReference type="PANTHER" id="PTHR30562">
    <property type="entry name" value="UVRC/OXIDOREDUCTASE"/>
    <property type="match status" value="1"/>
</dbReference>
<evidence type="ECO:0000259" key="9">
    <source>
        <dbReference type="PROSITE" id="PS50165"/>
    </source>
</evidence>
<evidence type="ECO:0000256" key="1">
    <source>
        <dbReference type="ARBA" id="ARBA00022490"/>
    </source>
</evidence>
<keyword evidence="3 6" id="KW-0228">DNA excision</keyword>
<dbReference type="Pfam" id="PF02151">
    <property type="entry name" value="UVR"/>
    <property type="match status" value="1"/>
</dbReference>
<protein>
    <recommendedName>
        <fullName evidence="6">UvrABC system protein C</fullName>
        <shortName evidence="6">Protein UvrC</shortName>
    </recommendedName>
    <alternativeName>
        <fullName evidence="6">Excinuclease ABC subunit C</fullName>
    </alternativeName>
</protein>
<evidence type="ECO:0000256" key="6">
    <source>
        <dbReference type="HAMAP-Rule" id="MF_00203"/>
    </source>
</evidence>
<evidence type="ECO:0000256" key="4">
    <source>
        <dbReference type="ARBA" id="ARBA00022881"/>
    </source>
</evidence>
<comment type="similarity">
    <text evidence="6">Belongs to the UvrC family.</text>
</comment>
<dbReference type="HOGENOM" id="CLU_014841_3_2_9"/>
<dbReference type="PROSITE" id="PS50151">
    <property type="entry name" value="UVR"/>
    <property type="match status" value="1"/>
</dbReference>
<dbReference type="Gene3D" id="1.10.150.20">
    <property type="entry name" value="5' to 3' exonuclease, C-terminal subdomain"/>
    <property type="match status" value="1"/>
</dbReference>
<dbReference type="HAMAP" id="MF_00203">
    <property type="entry name" value="UvrC"/>
    <property type="match status" value="1"/>
</dbReference>
<keyword evidence="11" id="KW-1185">Reference proteome</keyword>
<dbReference type="STRING" id="1128398.Curi_c20350"/>
<evidence type="ECO:0000313" key="10">
    <source>
        <dbReference type="EMBL" id="AFS79039.1"/>
    </source>
</evidence>
<evidence type="ECO:0000259" key="8">
    <source>
        <dbReference type="PROSITE" id="PS50164"/>
    </source>
</evidence>
<dbReference type="PROSITE" id="PS50165">
    <property type="entry name" value="UVRC"/>
    <property type="match status" value="1"/>
</dbReference>
<sequence length="620" mass="71516">MFNINDELKKLPDKPGVYIMKNSENAIIYVGKAISLKKRVRQYFQSSKNHPPKVNAMVKNIIKFEYIITDNEVEALILESNLIKKHKPKYNILLRDDKSYPYIKVTVNEKYPRVIKTRNIVKDGSKYFGPYVSSGAVNDTLEIIDSLYKLRTCKMNLNDGPKLERPCLNNFIGKCLGPCYQYVDHEEYKSMIDEVIMFLNGKEQKLVEIIEKKMKNASKGLDFESAAKYRDQLVSLNHILEKQKIVSTTNISDQDIIGMARGIDEVCIQVFFIRTGKVMGREHFIIKDTDDIDRGEIIQSFVKQFYIGTSYVPKEILVGDNFEDIEVVGSWLSSKRGSKVNIKIPKRGEKNELMELVRKNAIEILNQRRDRVKKKTEDTQKPLVEIAEALKLERVPNRIEAFDISNTQGVQSVASMVVFENGEAKTREYRKFKIKWVEGPDDYSSMEEVIYRRFSRGLEEKKLISENKVSIENFSIFPELIMIDGGKGQVNVAKRVLKKLGIDIPVCGLIKDDFHRTRGIIYEDEEITLPLSSSGFKLITKIQDEAHRFAITYHRNLRTKDLVKSVLDSIPGVGEKRKKNLLKEFKTIENIKKATIEEISSVDGMNKKVAEEIYNFFRKN</sequence>
<dbReference type="EMBL" id="CP003326">
    <property type="protein sequence ID" value="AFS79039.1"/>
    <property type="molecule type" value="Genomic_DNA"/>
</dbReference>
<dbReference type="Gene3D" id="3.40.1440.10">
    <property type="entry name" value="GIY-YIG endonuclease"/>
    <property type="match status" value="1"/>
</dbReference>
<dbReference type="InterPro" id="IPR000305">
    <property type="entry name" value="GIY-YIG_endonuc"/>
</dbReference>
<feature type="domain" description="GIY-YIG" evidence="8">
    <location>
        <begin position="13"/>
        <end position="92"/>
    </location>
</feature>
<proteinExistence type="inferred from homology"/>
<dbReference type="PANTHER" id="PTHR30562:SF1">
    <property type="entry name" value="UVRABC SYSTEM PROTEIN C"/>
    <property type="match status" value="1"/>
</dbReference>
<comment type="subcellular location">
    <subcellularLocation>
        <location evidence="6">Cytoplasm</location>
    </subcellularLocation>
</comment>
<dbReference type="InterPro" id="IPR050066">
    <property type="entry name" value="UvrABC_protein_C"/>
</dbReference>
<dbReference type="CDD" id="cd10434">
    <property type="entry name" value="GIY-YIG_UvrC_Cho"/>
    <property type="match status" value="1"/>
</dbReference>
<dbReference type="InterPro" id="IPR047296">
    <property type="entry name" value="GIY-YIG_UvrC_Cho"/>
</dbReference>
<dbReference type="InterPro" id="IPR001162">
    <property type="entry name" value="UvrC_RNase_H_dom"/>
</dbReference>
<dbReference type="GO" id="GO:0009381">
    <property type="term" value="F:excinuclease ABC activity"/>
    <property type="evidence" value="ECO:0007669"/>
    <property type="project" value="UniProtKB-UniRule"/>
</dbReference>
<dbReference type="GO" id="GO:0005737">
    <property type="term" value="C:cytoplasm"/>
    <property type="evidence" value="ECO:0007669"/>
    <property type="project" value="UniProtKB-SubCell"/>
</dbReference>
<evidence type="ECO:0000256" key="2">
    <source>
        <dbReference type="ARBA" id="ARBA00022763"/>
    </source>
</evidence>
<keyword evidence="5 6" id="KW-0234">DNA repair</keyword>
<evidence type="ECO:0000313" key="11">
    <source>
        <dbReference type="Proteomes" id="UP000006094"/>
    </source>
</evidence>
<organism evidence="10 11">
    <name type="scientific">Gottschalkia acidurici (strain ATCC 7906 / DSM 604 / BCRC 14475 / CIP 104303 / KCTC 5404 / NCIMB 10678 / 9a)</name>
    <name type="common">Clostridium acidurici</name>
    <dbReference type="NCBI Taxonomy" id="1128398"/>
    <lineage>
        <taxon>Bacteria</taxon>
        <taxon>Bacillati</taxon>
        <taxon>Bacillota</taxon>
        <taxon>Tissierellia</taxon>
        <taxon>Tissierellales</taxon>
        <taxon>Gottschalkiaceae</taxon>
        <taxon>Gottschalkia</taxon>
    </lineage>
</organism>
<dbReference type="eggNOG" id="COG0322">
    <property type="taxonomic scope" value="Bacteria"/>
</dbReference>
<dbReference type="GO" id="GO:0009380">
    <property type="term" value="C:excinuclease repair complex"/>
    <property type="evidence" value="ECO:0007669"/>
    <property type="project" value="InterPro"/>
</dbReference>
<dbReference type="Pfam" id="PF08459">
    <property type="entry name" value="UvrC_RNaseH_dom"/>
    <property type="match status" value="1"/>
</dbReference>
<dbReference type="InterPro" id="IPR041663">
    <property type="entry name" value="DisA/LigA_HHH"/>
</dbReference>
<keyword evidence="6" id="KW-0742">SOS response</keyword>
<dbReference type="GO" id="GO:0006289">
    <property type="term" value="P:nucleotide-excision repair"/>
    <property type="evidence" value="ECO:0007669"/>
    <property type="project" value="UniProtKB-UniRule"/>
</dbReference>
<dbReference type="Gene3D" id="3.30.420.340">
    <property type="entry name" value="UvrC, RNAse H endonuclease domain"/>
    <property type="match status" value="1"/>
</dbReference>
<keyword evidence="2 6" id="KW-0227">DNA damage</keyword>
<dbReference type="Pfam" id="PF22920">
    <property type="entry name" value="UvrC_RNaseH"/>
    <property type="match status" value="1"/>
</dbReference>
<dbReference type="Proteomes" id="UP000006094">
    <property type="component" value="Chromosome"/>
</dbReference>
<dbReference type="Pfam" id="PF01541">
    <property type="entry name" value="GIY-YIG"/>
    <property type="match status" value="1"/>
</dbReference>
<dbReference type="GO" id="GO:0003677">
    <property type="term" value="F:DNA binding"/>
    <property type="evidence" value="ECO:0007669"/>
    <property type="project" value="UniProtKB-UniRule"/>
</dbReference>
<dbReference type="Gene3D" id="4.10.860.10">
    <property type="entry name" value="UVR domain"/>
    <property type="match status" value="1"/>
</dbReference>
<dbReference type="InterPro" id="IPR035901">
    <property type="entry name" value="GIY-YIG_endonuc_sf"/>
</dbReference>
<dbReference type="RefSeq" id="WP_014968175.1">
    <property type="nucleotide sequence ID" value="NC_018664.1"/>
</dbReference>
<dbReference type="GO" id="GO:0009432">
    <property type="term" value="P:SOS response"/>
    <property type="evidence" value="ECO:0007669"/>
    <property type="project" value="UniProtKB-UniRule"/>
</dbReference>
<dbReference type="NCBIfam" id="TIGR00194">
    <property type="entry name" value="uvrC"/>
    <property type="match status" value="1"/>
</dbReference>
<dbReference type="SUPFAM" id="SSF82771">
    <property type="entry name" value="GIY-YIG endonuclease"/>
    <property type="match status" value="1"/>
</dbReference>
<dbReference type="InterPro" id="IPR010994">
    <property type="entry name" value="RuvA_2-like"/>
</dbReference>
<dbReference type="InterPro" id="IPR003583">
    <property type="entry name" value="Hlx-hairpin-Hlx_DNA-bd_motif"/>
</dbReference>
<reference evidence="10 11" key="1">
    <citation type="journal article" date="2012" name="PLoS ONE">
        <title>The purine-utilizing bacterium Clostridium acidurici 9a: a genome-guided metabolic reconsideration.</title>
        <authorList>
            <person name="Hartwich K."/>
            <person name="Poehlein A."/>
            <person name="Daniel R."/>
        </authorList>
    </citation>
    <scope>NUCLEOTIDE SEQUENCE [LARGE SCALE GENOMIC DNA]</scope>
    <source>
        <strain evidence="11">ATCC 7906 / DSM 604 / BCRC 14475 / CIP 104303 / KCTC 5404 / NCIMB 10678 / 9a</strain>
    </source>
</reference>
<dbReference type="SMART" id="SM00465">
    <property type="entry name" value="GIYc"/>
    <property type="match status" value="1"/>
</dbReference>
<evidence type="ECO:0000256" key="3">
    <source>
        <dbReference type="ARBA" id="ARBA00022769"/>
    </source>
</evidence>
<name>K0B0H7_GOTA9</name>
<dbReference type="KEGG" id="cad:Curi_c20350"/>
<comment type="function">
    <text evidence="6">The UvrABC repair system catalyzes the recognition and processing of DNA lesions. UvrC both incises the 5' and 3' sides of the lesion. The N-terminal half is responsible for the 3' incision and the C-terminal half is responsible for the 5' incision.</text>
</comment>
<gene>
    <name evidence="10" type="primary">uvrC1</name>
    <name evidence="6" type="synonym">uvrC</name>
    <name evidence="10" type="ordered locus">Curi_c20350</name>
</gene>
<accession>K0B0H7</accession>
<dbReference type="FunFam" id="3.40.1440.10:FF:000001">
    <property type="entry name" value="UvrABC system protein C"/>
    <property type="match status" value="1"/>
</dbReference>
<dbReference type="SUPFAM" id="SSF47781">
    <property type="entry name" value="RuvA domain 2-like"/>
    <property type="match status" value="1"/>
</dbReference>
<comment type="subunit">
    <text evidence="6">Interacts with UvrB in an incision complex.</text>
</comment>
<dbReference type="SUPFAM" id="SSF46600">
    <property type="entry name" value="C-terminal UvrC-binding domain of UvrB"/>
    <property type="match status" value="1"/>
</dbReference>
<dbReference type="Pfam" id="PF12826">
    <property type="entry name" value="HHH_2"/>
    <property type="match status" value="1"/>
</dbReference>
<dbReference type="InterPro" id="IPR036876">
    <property type="entry name" value="UVR_dom_sf"/>
</dbReference>
<dbReference type="PATRIC" id="fig|1128398.3.peg.2097"/>
<evidence type="ECO:0000256" key="5">
    <source>
        <dbReference type="ARBA" id="ARBA00023204"/>
    </source>
</evidence>
<keyword evidence="1 6" id="KW-0963">Cytoplasm</keyword>
<feature type="domain" description="UVR" evidence="7">
    <location>
        <begin position="204"/>
        <end position="239"/>
    </location>
</feature>